<organism evidence="2 3">
    <name type="scientific">Thermostaphylospora chromogena</name>
    <dbReference type="NCBI Taxonomy" id="35622"/>
    <lineage>
        <taxon>Bacteria</taxon>
        <taxon>Bacillati</taxon>
        <taxon>Actinomycetota</taxon>
        <taxon>Actinomycetes</taxon>
        <taxon>Streptosporangiales</taxon>
        <taxon>Thermomonosporaceae</taxon>
        <taxon>Thermostaphylospora</taxon>
    </lineage>
</organism>
<keyword evidence="1" id="KW-0812">Transmembrane</keyword>
<name>A0A1H1CV26_9ACTN</name>
<proteinExistence type="predicted"/>
<dbReference type="EMBL" id="FNKK01000002">
    <property type="protein sequence ID" value="SDQ68115.1"/>
    <property type="molecule type" value="Genomic_DNA"/>
</dbReference>
<feature type="transmembrane region" description="Helical" evidence="1">
    <location>
        <begin position="344"/>
        <end position="364"/>
    </location>
</feature>
<keyword evidence="3" id="KW-1185">Reference proteome</keyword>
<dbReference type="RefSeq" id="WP_242659165.1">
    <property type="nucleotide sequence ID" value="NZ_FNKK01000002.1"/>
</dbReference>
<feature type="transmembrane region" description="Helical" evidence="1">
    <location>
        <begin position="49"/>
        <end position="70"/>
    </location>
</feature>
<dbReference type="STRING" id="35622.SAMN04489764_1665"/>
<accession>A0A1H1CV26</accession>
<feature type="transmembrane region" description="Helical" evidence="1">
    <location>
        <begin position="289"/>
        <end position="307"/>
    </location>
</feature>
<feature type="transmembrane region" description="Helical" evidence="1">
    <location>
        <begin position="212"/>
        <end position="235"/>
    </location>
</feature>
<dbReference type="AlphaFoldDB" id="A0A1H1CV26"/>
<evidence type="ECO:0008006" key="4">
    <source>
        <dbReference type="Google" id="ProtNLM"/>
    </source>
</evidence>
<protein>
    <recommendedName>
        <fullName evidence="4">Alpha-1,6-mannosyltransferase</fullName>
    </recommendedName>
</protein>
<evidence type="ECO:0000313" key="3">
    <source>
        <dbReference type="Proteomes" id="UP000217103"/>
    </source>
</evidence>
<feature type="transmembrane region" description="Helical" evidence="1">
    <location>
        <begin position="448"/>
        <end position="465"/>
    </location>
</feature>
<reference evidence="2 3" key="1">
    <citation type="submission" date="2016-10" db="EMBL/GenBank/DDBJ databases">
        <authorList>
            <person name="de Groot N.N."/>
        </authorList>
    </citation>
    <scope>NUCLEOTIDE SEQUENCE [LARGE SCALE GENOMIC DNA]</scope>
    <source>
        <strain evidence="2 3">DSM 43794</strain>
    </source>
</reference>
<keyword evidence="1" id="KW-0472">Membrane</keyword>
<sequence>MRIWGIGVGGSVLLTVLIGLLGPSAMVPSLSGPAWHPPYSLDLRPDGHLVIAMAVAAITLGAAGLAAGLADLRRRGGIAPWDARWPVAAGCAVAGLLAFLPPSGSSDHLNYAAYGRIGALGLDPYAVTPARLAGDPVAGAVEEWVDTPSVYGPVATAVQVLAGHIGGGSVSLTVFALEIANAAAFIGTALLLHRITRGDPRAALLWAANPLVIYQLSAGMHVDTLAIAAVVAALVVRRRTGGDAGPRWRDMLREAAAGTLLGAGIAVKVNVGLVALGPAWELRRSPRRLAAVAAAATAAVLLGYALAGPHSLDQVRRASKSVSLATPWNMIQSALQQLLGPGGYVIWIQMGAIALMAFLAWGLLRAMPDPTAAQVAAVLIIAYLFAAPYALPWYDGLAFALLALVPVSALDGFMVARMTALSLAYLPARVAEQPQDLLWLRTVVREQVAPWILLILTIALAVWAWRRPARRAAGRAPTPRASAAPRP</sequence>
<feature type="transmembrane region" description="Helical" evidence="1">
    <location>
        <begin position="371"/>
        <end position="391"/>
    </location>
</feature>
<gene>
    <name evidence="2" type="ORF">SAMN04489764_1665</name>
</gene>
<keyword evidence="1" id="KW-1133">Transmembrane helix</keyword>
<feature type="transmembrane region" description="Helical" evidence="1">
    <location>
        <begin position="170"/>
        <end position="192"/>
    </location>
</feature>
<evidence type="ECO:0000313" key="2">
    <source>
        <dbReference type="EMBL" id="SDQ68115.1"/>
    </source>
</evidence>
<feature type="transmembrane region" description="Helical" evidence="1">
    <location>
        <begin position="397"/>
        <end position="427"/>
    </location>
</feature>
<dbReference type="Proteomes" id="UP000217103">
    <property type="component" value="Unassembled WGS sequence"/>
</dbReference>
<dbReference type="Pfam" id="PF26314">
    <property type="entry name" value="MptA_B_family"/>
    <property type="match status" value="1"/>
</dbReference>
<feature type="transmembrane region" description="Helical" evidence="1">
    <location>
        <begin position="255"/>
        <end position="277"/>
    </location>
</feature>
<evidence type="ECO:0000256" key="1">
    <source>
        <dbReference type="SAM" id="Phobius"/>
    </source>
</evidence>